<comment type="caution">
    <text evidence="1">The sequence shown here is derived from an EMBL/GenBank/DDBJ whole genome shotgun (WGS) entry which is preliminary data.</text>
</comment>
<dbReference type="InterPro" id="IPR000415">
    <property type="entry name" value="Nitroreductase-like"/>
</dbReference>
<dbReference type="InterPro" id="IPR050627">
    <property type="entry name" value="Nitroreductase/BluB"/>
</dbReference>
<protein>
    <submittedName>
        <fullName evidence="1">NAD(P)H nitroreductase</fullName>
    </submittedName>
</protein>
<evidence type="ECO:0000313" key="2">
    <source>
        <dbReference type="Proteomes" id="UP001300745"/>
    </source>
</evidence>
<keyword evidence="2" id="KW-1185">Reference proteome</keyword>
<dbReference type="PANTHER" id="PTHR23026">
    <property type="entry name" value="NADPH NITROREDUCTASE"/>
    <property type="match status" value="1"/>
</dbReference>
<dbReference type="PANTHER" id="PTHR23026:SF123">
    <property type="entry name" value="NAD(P)H NITROREDUCTASE RV3131-RELATED"/>
    <property type="match status" value="1"/>
</dbReference>
<reference evidence="1 2" key="1">
    <citation type="submission" date="2022-11" db="EMBL/GenBank/DDBJ databases">
        <title>Mycobacterium sp. nov.</title>
        <authorList>
            <person name="Papic B."/>
            <person name="Spicic S."/>
            <person name="Duvnjak S."/>
        </authorList>
    </citation>
    <scope>NUCLEOTIDE SEQUENCE [LARGE SCALE GENOMIC DNA]</scope>
    <source>
        <strain evidence="1 2">CVI_P4</strain>
    </source>
</reference>
<dbReference type="SUPFAM" id="SSF55469">
    <property type="entry name" value="FMN-dependent nitroreductase-like"/>
    <property type="match status" value="2"/>
</dbReference>
<organism evidence="1 2">
    <name type="scientific">Mycobacterium pinniadriaticum</name>
    <dbReference type="NCBI Taxonomy" id="2994102"/>
    <lineage>
        <taxon>Bacteria</taxon>
        <taxon>Bacillati</taxon>
        <taxon>Actinomycetota</taxon>
        <taxon>Actinomycetes</taxon>
        <taxon>Mycobacteriales</taxon>
        <taxon>Mycobacteriaceae</taxon>
        <taxon>Mycobacterium</taxon>
    </lineage>
</organism>
<gene>
    <name evidence="1" type="ORF">ORI27_27415</name>
</gene>
<dbReference type="Proteomes" id="UP001300745">
    <property type="component" value="Unassembled WGS sequence"/>
</dbReference>
<dbReference type="NCBIfam" id="NF047509">
    <property type="entry name" value="Rv3131_FMN_oxido"/>
    <property type="match status" value="1"/>
</dbReference>
<evidence type="ECO:0000313" key="1">
    <source>
        <dbReference type="EMBL" id="MCX2940428.1"/>
    </source>
</evidence>
<dbReference type="Gene3D" id="3.40.109.10">
    <property type="entry name" value="NADH Oxidase"/>
    <property type="match status" value="2"/>
</dbReference>
<dbReference type="EMBL" id="JAPJDO010000039">
    <property type="protein sequence ID" value="MCX2940428.1"/>
    <property type="molecule type" value="Genomic_DNA"/>
</dbReference>
<proteinExistence type="predicted"/>
<accession>A0ABT3SLN0</accession>
<name>A0ABT3SLN0_9MYCO</name>
<sequence>MTAVAVDAQVIESAVELGCRAPSLHNSQPWRWVAEEKSLQLFADSSRIGHHTDSTGREVILSCGAVLDHVRIAMAAAGWAASITRYPSADDPEHLAGLEFDRAQATADDQALADAIGRRRTDRLPFATPDHWDPLAAKLRTLAEDRDVYLDVIDEDRRAALVGASRMTEHVRMHEESYHAELRWWTGQTDPSQGIPPDAVASPVEAQHVDVARRFPTGSGGDRRPELDRDESMILVLSTYDDSPEVALICGEVLSTVLLECTRAGLATCTLTHLMEVSAARDVVRRQIGRSAQPQVLIRVGQAPESPSQAQLTPRRPLAEVLTFRS</sequence>
<dbReference type="RefSeq" id="WP_266000245.1">
    <property type="nucleotide sequence ID" value="NZ_JAPJDN010000039.1"/>
</dbReference>